<dbReference type="AlphaFoldDB" id="A0A565BS14"/>
<evidence type="ECO:0000313" key="2">
    <source>
        <dbReference type="Proteomes" id="UP000489600"/>
    </source>
</evidence>
<dbReference type="EMBL" id="CABITT030000005">
    <property type="protein sequence ID" value="VVB04141.1"/>
    <property type="molecule type" value="Genomic_DNA"/>
</dbReference>
<dbReference type="Proteomes" id="UP000489600">
    <property type="component" value="Unassembled WGS sequence"/>
</dbReference>
<name>A0A565BS14_9BRAS</name>
<accession>A0A565BS14</accession>
<keyword evidence="2" id="KW-1185">Reference proteome</keyword>
<gene>
    <name evidence="1" type="ORF">ANE_LOCUS14585</name>
</gene>
<reference evidence="1" key="1">
    <citation type="submission" date="2019-07" db="EMBL/GenBank/DDBJ databases">
        <authorList>
            <person name="Dittberner H."/>
        </authorList>
    </citation>
    <scope>NUCLEOTIDE SEQUENCE [LARGE SCALE GENOMIC DNA]</scope>
</reference>
<comment type="caution">
    <text evidence="1">The sequence shown here is derived from an EMBL/GenBank/DDBJ whole genome shotgun (WGS) entry which is preliminary data.</text>
</comment>
<evidence type="ECO:0000313" key="1">
    <source>
        <dbReference type="EMBL" id="VVB04141.1"/>
    </source>
</evidence>
<organism evidence="1 2">
    <name type="scientific">Arabis nemorensis</name>
    <dbReference type="NCBI Taxonomy" id="586526"/>
    <lineage>
        <taxon>Eukaryota</taxon>
        <taxon>Viridiplantae</taxon>
        <taxon>Streptophyta</taxon>
        <taxon>Embryophyta</taxon>
        <taxon>Tracheophyta</taxon>
        <taxon>Spermatophyta</taxon>
        <taxon>Magnoliopsida</taxon>
        <taxon>eudicotyledons</taxon>
        <taxon>Gunneridae</taxon>
        <taxon>Pentapetalae</taxon>
        <taxon>rosids</taxon>
        <taxon>malvids</taxon>
        <taxon>Brassicales</taxon>
        <taxon>Brassicaceae</taxon>
        <taxon>Arabideae</taxon>
        <taxon>Arabis</taxon>
    </lineage>
</organism>
<proteinExistence type="predicted"/>
<sequence>MVFVKYNHTLKRRYQRRDTIDHVILQDIDDSNEWLVGRLESSDDNVDLVFDGDDLTWDMVSSG</sequence>
<protein>
    <submittedName>
        <fullName evidence="1">Uncharacterized protein</fullName>
    </submittedName>
</protein>
<dbReference type="OrthoDB" id="1113529at2759"/>